<evidence type="ECO:0000259" key="2">
    <source>
        <dbReference type="Pfam" id="PF22936"/>
    </source>
</evidence>
<organism evidence="3 4">
    <name type="scientific">Gossypium australe</name>
    <dbReference type="NCBI Taxonomy" id="47621"/>
    <lineage>
        <taxon>Eukaryota</taxon>
        <taxon>Viridiplantae</taxon>
        <taxon>Streptophyta</taxon>
        <taxon>Embryophyta</taxon>
        <taxon>Tracheophyta</taxon>
        <taxon>Spermatophyta</taxon>
        <taxon>Magnoliopsida</taxon>
        <taxon>eudicotyledons</taxon>
        <taxon>Gunneridae</taxon>
        <taxon>Pentapetalae</taxon>
        <taxon>rosids</taxon>
        <taxon>malvids</taxon>
        <taxon>Malvales</taxon>
        <taxon>Malvaceae</taxon>
        <taxon>Malvoideae</taxon>
        <taxon>Gossypium</taxon>
    </lineage>
</organism>
<feature type="domain" description="Retrovirus-related Pol polyprotein from transposon TNT 1-94-like beta-barrel" evidence="2">
    <location>
        <begin position="1"/>
        <end position="63"/>
    </location>
</feature>
<feature type="domain" description="GAG-pre-integrase" evidence="1">
    <location>
        <begin position="95"/>
        <end position="156"/>
    </location>
</feature>
<reference evidence="4" key="1">
    <citation type="journal article" date="2019" name="Plant Biotechnol. J.">
        <title>Genome sequencing of the Australian wild diploid species Gossypium australe highlights disease resistance and delayed gland morphogenesis.</title>
        <authorList>
            <person name="Cai Y."/>
            <person name="Cai X."/>
            <person name="Wang Q."/>
            <person name="Wang P."/>
            <person name="Zhang Y."/>
            <person name="Cai C."/>
            <person name="Xu Y."/>
            <person name="Wang K."/>
            <person name="Zhou Z."/>
            <person name="Wang C."/>
            <person name="Geng S."/>
            <person name="Li B."/>
            <person name="Dong Q."/>
            <person name="Hou Y."/>
            <person name="Wang H."/>
            <person name="Ai P."/>
            <person name="Liu Z."/>
            <person name="Yi F."/>
            <person name="Sun M."/>
            <person name="An G."/>
            <person name="Cheng J."/>
            <person name="Zhang Y."/>
            <person name="Shi Q."/>
            <person name="Xie Y."/>
            <person name="Shi X."/>
            <person name="Chang Y."/>
            <person name="Huang F."/>
            <person name="Chen Y."/>
            <person name="Hong S."/>
            <person name="Mi L."/>
            <person name="Sun Q."/>
            <person name="Zhang L."/>
            <person name="Zhou B."/>
            <person name="Peng R."/>
            <person name="Zhang X."/>
            <person name="Liu F."/>
        </authorList>
    </citation>
    <scope>NUCLEOTIDE SEQUENCE [LARGE SCALE GENOMIC DNA]</scope>
    <source>
        <strain evidence="4">cv. PA1801</strain>
    </source>
</reference>
<comment type="caution">
    <text evidence="3">The sequence shown here is derived from an EMBL/GenBank/DDBJ whole genome shotgun (WGS) entry which is preliminary data.</text>
</comment>
<evidence type="ECO:0000313" key="4">
    <source>
        <dbReference type="Proteomes" id="UP000325315"/>
    </source>
</evidence>
<dbReference type="InterPro" id="IPR054722">
    <property type="entry name" value="PolX-like_BBD"/>
</dbReference>
<name>A0A5B6UC39_9ROSI</name>
<dbReference type="OrthoDB" id="1002630at2759"/>
<sequence length="219" mass="25453">MTFNCDLFRELHTSIIFKVQIGNRDYIVVKGKCTVAIRCPSSTKLINDMLFVPNINKILLNVGFKVFFETDHCQIKNVESKDVFKVMMKGKSFTLDSLEQKQNPYVATKINAKVWHKRLGHFNHVAVINLQKNNLVQRLPYLEANIPNCNTCQFGKLGSLPFKKATWRATKKLKLIHIDLAGPKKMSLKENKYYMYKSKVVGLFWKFKQWVKTQSGYKI</sequence>
<evidence type="ECO:0000259" key="1">
    <source>
        <dbReference type="Pfam" id="PF13976"/>
    </source>
</evidence>
<dbReference type="Pfam" id="PF13976">
    <property type="entry name" value="gag_pre-integrs"/>
    <property type="match status" value="1"/>
</dbReference>
<evidence type="ECO:0000313" key="3">
    <source>
        <dbReference type="EMBL" id="KAA3453712.1"/>
    </source>
</evidence>
<proteinExistence type="predicted"/>
<keyword evidence="4" id="KW-1185">Reference proteome</keyword>
<gene>
    <name evidence="3" type="ORF">EPI10_009720</name>
</gene>
<dbReference type="InterPro" id="IPR025724">
    <property type="entry name" value="GAG-pre-integrase_dom"/>
</dbReference>
<dbReference type="EMBL" id="SMMG02000013">
    <property type="protein sequence ID" value="KAA3453712.1"/>
    <property type="molecule type" value="Genomic_DNA"/>
</dbReference>
<dbReference type="Proteomes" id="UP000325315">
    <property type="component" value="Unassembled WGS sequence"/>
</dbReference>
<dbReference type="AlphaFoldDB" id="A0A5B6UC39"/>
<protein>
    <submittedName>
        <fullName evidence="3">Retrovirus-related Pol polyprotein from transposon TNT 1-94</fullName>
    </submittedName>
</protein>
<dbReference type="Pfam" id="PF22936">
    <property type="entry name" value="Pol_BBD"/>
    <property type="match status" value="1"/>
</dbReference>
<accession>A0A5B6UC39</accession>